<reference evidence="13 14" key="1">
    <citation type="submission" date="2019-10" db="EMBL/GenBank/DDBJ databases">
        <title>Georgenia wutianyii sp. nov. and Georgenia yuyongxinii sp. nov. isolated from plateau pika (Ochotona curzoniae) in the Qinghai-Tibet plateau of China.</title>
        <authorList>
            <person name="Tian Z."/>
        </authorList>
    </citation>
    <scope>NUCLEOTIDE SEQUENCE [LARGE SCALE GENOMIC DNA]</scope>
    <source>
        <strain evidence="13 14">JCM 19765</strain>
    </source>
</reference>
<evidence type="ECO:0000256" key="4">
    <source>
        <dbReference type="ARBA" id="ARBA00012865"/>
    </source>
</evidence>
<gene>
    <name evidence="13" type="ORF">GB881_04650</name>
</gene>
<organism evidence="13 14">
    <name type="scientific">Georgenia subflava</name>
    <dbReference type="NCBI Taxonomy" id="1622177"/>
    <lineage>
        <taxon>Bacteria</taxon>
        <taxon>Bacillati</taxon>
        <taxon>Actinomycetota</taxon>
        <taxon>Actinomycetes</taxon>
        <taxon>Micrococcales</taxon>
        <taxon>Bogoriellaceae</taxon>
        <taxon>Georgenia</taxon>
    </lineage>
</organism>
<dbReference type="InterPro" id="IPR036138">
    <property type="entry name" value="PBP_dimer_sf"/>
</dbReference>
<evidence type="ECO:0000256" key="9">
    <source>
        <dbReference type="RuleBase" id="RU361140"/>
    </source>
</evidence>
<feature type="signal peptide" evidence="10">
    <location>
        <begin position="1"/>
        <end position="23"/>
    </location>
</feature>
<evidence type="ECO:0000313" key="13">
    <source>
        <dbReference type="EMBL" id="MPV36346.1"/>
    </source>
</evidence>
<keyword evidence="7" id="KW-0472">Membrane</keyword>
<evidence type="ECO:0000256" key="8">
    <source>
        <dbReference type="ARBA" id="ARBA00023251"/>
    </source>
</evidence>
<dbReference type="PANTHER" id="PTHR30627">
    <property type="entry name" value="PEPTIDOGLYCAN D,D-TRANSPEPTIDASE"/>
    <property type="match status" value="1"/>
</dbReference>
<comment type="similarity">
    <text evidence="2">Belongs to the transpeptidase family.</text>
</comment>
<keyword evidence="14" id="KW-1185">Reference proteome</keyword>
<dbReference type="GO" id="GO:0046677">
    <property type="term" value="P:response to antibiotic"/>
    <property type="evidence" value="ECO:0007669"/>
    <property type="project" value="UniProtKB-UniRule"/>
</dbReference>
<evidence type="ECO:0000256" key="3">
    <source>
        <dbReference type="ARBA" id="ARBA00007898"/>
    </source>
</evidence>
<evidence type="ECO:0000256" key="1">
    <source>
        <dbReference type="ARBA" id="ARBA00004370"/>
    </source>
</evidence>
<feature type="domain" description="Penicillin-binding protein dimerisation" evidence="12">
    <location>
        <begin position="150"/>
        <end position="311"/>
    </location>
</feature>
<comment type="catalytic activity">
    <reaction evidence="9">
        <text>a beta-lactam + H2O = a substituted beta-amino acid</text>
        <dbReference type="Rhea" id="RHEA:20401"/>
        <dbReference type="ChEBI" id="CHEBI:15377"/>
        <dbReference type="ChEBI" id="CHEBI:35627"/>
        <dbReference type="ChEBI" id="CHEBI:140347"/>
        <dbReference type="EC" id="3.5.2.6"/>
    </reaction>
</comment>
<dbReference type="RefSeq" id="WP_152196166.1">
    <property type="nucleotide sequence ID" value="NZ_VUKD01000004.1"/>
</dbReference>
<keyword evidence="6 9" id="KW-0378">Hydrolase</keyword>
<evidence type="ECO:0000256" key="5">
    <source>
        <dbReference type="ARBA" id="ARBA00022729"/>
    </source>
</evidence>
<dbReference type="GO" id="GO:0005886">
    <property type="term" value="C:plasma membrane"/>
    <property type="evidence" value="ECO:0007669"/>
    <property type="project" value="TreeGrafter"/>
</dbReference>
<dbReference type="PROSITE" id="PS00337">
    <property type="entry name" value="BETA_LACTAMASE_D"/>
    <property type="match status" value="1"/>
</dbReference>
<keyword evidence="8 9" id="KW-0046">Antibiotic resistance</keyword>
<dbReference type="GO" id="GO:0008658">
    <property type="term" value="F:penicillin binding"/>
    <property type="evidence" value="ECO:0007669"/>
    <property type="project" value="InterPro"/>
</dbReference>
<comment type="similarity">
    <text evidence="3 9">Belongs to the class-D beta-lactamase family.</text>
</comment>
<comment type="caution">
    <text evidence="13">The sequence shown here is derived from an EMBL/GenBank/DDBJ whole genome shotgun (WGS) entry which is preliminary data.</text>
</comment>
<dbReference type="EMBL" id="WHPC01000010">
    <property type="protein sequence ID" value="MPV36346.1"/>
    <property type="molecule type" value="Genomic_DNA"/>
</dbReference>
<dbReference type="OrthoDB" id="5241017at2"/>
<dbReference type="InterPro" id="IPR001460">
    <property type="entry name" value="PCN-bd_Tpept"/>
</dbReference>
<dbReference type="GO" id="GO:0017001">
    <property type="term" value="P:antibiotic catabolic process"/>
    <property type="evidence" value="ECO:0007669"/>
    <property type="project" value="InterPro"/>
</dbReference>
<evidence type="ECO:0000259" key="12">
    <source>
        <dbReference type="Pfam" id="PF03717"/>
    </source>
</evidence>
<dbReference type="InterPro" id="IPR002137">
    <property type="entry name" value="Beta-lactam_class-D_AS"/>
</dbReference>
<proteinExistence type="inferred from homology"/>
<dbReference type="SUPFAM" id="SSF56519">
    <property type="entry name" value="Penicillin binding protein dimerisation domain"/>
    <property type="match status" value="1"/>
</dbReference>
<name>A0A6N7EJH8_9MICO</name>
<dbReference type="InterPro" id="IPR005311">
    <property type="entry name" value="PBP_dimer"/>
</dbReference>
<dbReference type="Pfam" id="PF03717">
    <property type="entry name" value="PBP_dimer"/>
    <property type="match status" value="1"/>
</dbReference>
<dbReference type="SUPFAM" id="SSF56601">
    <property type="entry name" value="beta-lactamase/transpeptidase-like"/>
    <property type="match status" value="1"/>
</dbReference>
<dbReference type="InterPro" id="IPR050515">
    <property type="entry name" value="Beta-lactam/transpept"/>
</dbReference>
<feature type="chain" id="PRO_5026950151" description="Beta-lactamase" evidence="10">
    <location>
        <begin position="24"/>
        <end position="641"/>
    </location>
</feature>
<dbReference type="GO" id="GO:0008800">
    <property type="term" value="F:beta-lactamase activity"/>
    <property type="evidence" value="ECO:0007669"/>
    <property type="project" value="UniProtKB-UniRule"/>
</dbReference>
<evidence type="ECO:0000259" key="11">
    <source>
        <dbReference type="Pfam" id="PF00905"/>
    </source>
</evidence>
<evidence type="ECO:0000256" key="7">
    <source>
        <dbReference type="ARBA" id="ARBA00023136"/>
    </source>
</evidence>
<dbReference type="Gene3D" id="3.90.1310.10">
    <property type="entry name" value="Penicillin-binding protein 2a (Domain 2)"/>
    <property type="match status" value="1"/>
</dbReference>
<evidence type="ECO:0000256" key="10">
    <source>
        <dbReference type="SAM" id="SignalP"/>
    </source>
</evidence>
<dbReference type="PROSITE" id="PS51257">
    <property type="entry name" value="PROKAR_LIPOPROTEIN"/>
    <property type="match status" value="1"/>
</dbReference>
<dbReference type="Pfam" id="PF00905">
    <property type="entry name" value="Transpeptidase"/>
    <property type="match status" value="1"/>
</dbReference>
<dbReference type="GO" id="GO:0071555">
    <property type="term" value="P:cell wall organization"/>
    <property type="evidence" value="ECO:0007669"/>
    <property type="project" value="TreeGrafter"/>
</dbReference>
<protein>
    <recommendedName>
        <fullName evidence="4 9">Beta-lactamase</fullName>
        <ecNumber evidence="4 9">3.5.2.6</ecNumber>
    </recommendedName>
</protein>
<dbReference type="GO" id="GO:0071972">
    <property type="term" value="F:peptidoglycan L,D-transpeptidase activity"/>
    <property type="evidence" value="ECO:0007669"/>
    <property type="project" value="TreeGrafter"/>
</dbReference>
<evidence type="ECO:0000313" key="14">
    <source>
        <dbReference type="Proteomes" id="UP000437709"/>
    </source>
</evidence>
<dbReference type="InterPro" id="IPR012338">
    <property type="entry name" value="Beta-lactam/transpept-like"/>
</dbReference>
<comment type="subcellular location">
    <subcellularLocation>
        <location evidence="1">Membrane</location>
    </subcellularLocation>
</comment>
<evidence type="ECO:0000256" key="2">
    <source>
        <dbReference type="ARBA" id="ARBA00007171"/>
    </source>
</evidence>
<keyword evidence="5 10" id="KW-0732">Signal</keyword>
<dbReference type="Gene3D" id="3.40.710.10">
    <property type="entry name" value="DD-peptidase/beta-lactamase superfamily"/>
    <property type="match status" value="1"/>
</dbReference>
<dbReference type="Proteomes" id="UP000437709">
    <property type="component" value="Unassembled WGS sequence"/>
</dbReference>
<dbReference type="PANTHER" id="PTHR30627:SF24">
    <property type="entry name" value="PENICILLIN-BINDING PROTEIN 4B"/>
    <property type="match status" value="1"/>
</dbReference>
<evidence type="ECO:0000256" key="6">
    <source>
        <dbReference type="ARBA" id="ARBA00022801"/>
    </source>
</evidence>
<feature type="domain" description="Penicillin-binding protein transpeptidase" evidence="11">
    <location>
        <begin position="353"/>
        <end position="636"/>
    </location>
</feature>
<dbReference type="AlphaFoldDB" id="A0A6N7EJH8"/>
<sequence length="641" mass="64072">MPTHTRPALVAALALLGVGGISACTATTPEPGPAATDLAAALASGTLAEAPLSEADRALAATDLAALFGPLADLPREVVAQVGEVDESGEVLTAPVELTWTVDVDSSENDLTWTTSTELSLDDDTWTAHWTQTVMHPDAAAGSTLSSRRTPAERGDVLGADGTAIVTSREVLRIGIDKANVPEADVAGAATALAETLGFGDPKAFADRAVAAGPRAFVEAIVVRRHDHGDIDVEGARALPGVLLVEDELPLAPTAAFARPVLGTVGAATAELVEESDGAVQPGDLAGLSGLQRQYDEALRGEPGTTVLLTTRGEETEIFSTEPRPGADVTITLDTRLQLAAEDLLAPVESPAAVVAVRPSTGEVLAAASGPGSAGFSTATLGSYAPGSTFKVATALALLRSGLSVDSPMDCTPSATADGREFSNYPGFPAEAVGATTLEGVIATSCNTALIAARDRIGAQDVADAAASLSLGVAAEVGVPVVAGEVPTDAAGTEHAASLIGQGRVVASPLTMATVAASVAAGSRVTPVLVTAVGGEPPTQAATDASAASASPLSEEEAAALRQMMRSVVTDGTATFLADVPGGEVFAKTGTAEFGAEDAGGAHAWMIGFQGDLAVAVLVEDGHSGAATAGPLLENFLRAAA</sequence>
<dbReference type="EC" id="3.5.2.6" evidence="4 9"/>
<accession>A0A6N7EJH8</accession>